<dbReference type="Proteomes" id="UP000075787">
    <property type="component" value="Unassembled WGS sequence"/>
</dbReference>
<dbReference type="InterPro" id="IPR036271">
    <property type="entry name" value="Tet_transcr_reg_TetR-rel_C_sf"/>
</dbReference>
<dbReference type="AlphaFoldDB" id="A0A161R4S7"/>
<organism evidence="4 5">
    <name type="scientific">Tistrella mobilis</name>
    <dbReference type="NCBI Taxonomy" id="171437"/>
    <lineage>
        <taxon>Bacteria</taxon>
        <taxon>Pseudomonadati</taxon>
        <taxon>Pseudomonadota</taxon>
        <taxon>Alphaproteobacteria</taxon>
        <taxon>Geminicoccales</taxon>
        <taxon>Geminicoccaceae</taxon>
        <taxon>Tistrella</taxon>
    </lineage>
</organism>
<dbReference type="SUPFAM" id="SSF46689">
    <property type="entry name" value="Homeodomain-like"/>
    <property type="match status" value="1"/>
</dbReference>
<dbReference type="Pfam" id="PF00440">
    <property type="entry name" value="TetR_N"/>
    <property type="match status" value="1"/>
</dbReference>
<dbReference type="PANTHER" id="PTHR30055">
    <property type="entry name" value="HTH-TYPE TRANSCRIPTIONAL REGULATOR RUTR"/>
    <property type="match status" value="1"/>
</dbReference>
<feature type="domain" description="HTH tetR-type" evidence="3">
    <location>
        <begin position="6"/>
        <end position="66"/>
    </location>
</feature>
<sequence length="190" mass="20238">MSTDKLARRRAILDATIGLLGTRGLEGVTHRAVDEAAGLPQGSCSYYFPKKTALLIAAAEHLAALLEKDCDDLQLGFADIAARDGMDAAVAYVARELVTYADTERSLFLARMELTMAAARRPELADLGTQLTSAARRPIAFFLTLIADGRPDVPVETAAGLIDGITLMYATGQGPKPTTDQVAAVFRSIL</sequence>
<dbReference type="EMBL" id="LPZR01000113">
    <property type="protein sequence ID" value="KYO53498.1"/>
    <property type="molecule type" value="Genomic_DNA"/>
</dbReference>
<evidence type="ECO:0000313" key="4">
    <source>
        <dbReference type="EMBL" id="KYO53498.1"/>
    </source>
</evidence>
<feature type="DNA-binding region" description="H-T-H motif" evidence="2">
    <location>
        <begin position="29"/>
        <end position="48"/>
    </location>
</feature>
<proteinExistence type="predicted"/>
<dbReference type="Gene3D" id="1.10.357.10">
    <property type="entry name" value="Tetracycline Repressor, domain 2"/>
    <property type="match status" value="1"/>
</dbReference>
<evidence type="ECO:0000256" key="1">
    <source>
        <dbReference type="ARBA" id="ARBA00023125"/>
    </source>
</evidence>
<evidence type="ECO:0000259" key="3">
    <source>
        <dbReference type="PROSITE" id="PS50977"/>
    </source>
</evidence>
<protein>
    <submittedName>
        <fullName evidence="4">TetR family transcriptional regulator</fullName>
    </submittedName>
</protein>
<evidence type="ECO:0000256" key="2">
    <source>
        <dbReference type="PROSITE-ProRule" id="PRU00335"/>
    </source>
</evidence>
<dbReference type="OrthoDB" id="7506349at2"/>
<comment type="caution">
    <text evidence="4">The sequence shown here is derived from an EMBL/GenBank/DDBJ whole genome shotgun (WGS) entry which is preliminary data.</text>
</comment>
<dbReference type="InterPro" id="IPR001647">
    <property type="entry name" value="HTH_TetR"/>
</dbReference>
<dbReference type="SUPFAM" id="SSF48498">
    <property type="entry name" value="Tetracyclin repressor-like, C-terminal domain"/>
    <property type="match status" value="1"/>
</dbReference>
<gene>
    <name evidence="4" type="ORF">AUP44_03910</name>
</gene>
<dbReference type="GO" id="GO:0000976">
    <property type="term" value="F:transcription cis-regulatory region binding"/>
    <property type="evidence" value="ECO:0007669"/>
    <property type="project" value="TreeGrafter"/>
</dbReference>
<dbReference type="PANTHER" id="PTHR30055:SF226">
    <property type="entry name" value="HTH-TYPE TRANSCRIPTIONAL REGULATOR PKSA"/>
    <property type="match status" value="1"/>
</dbReference>
<dbReference type="InterPro" id="IPR009057">
    <property type="entry name" value="Homeodomain-like_sf"/>
</dbReference>
<dbReference type="InterPro" id="IPR041583">
    <property type="entry name" value="TetR_C_31"/>
</dbReference>
<reference evidence="4 5" key="1">
    <citation type="submission" date="2015-12" db="EMBL/GenBank/DDBJ databases">
        <title>Genome sequence of Tistrella mobilis MCCC 1A02139.</title>
        <authorList>
            <person name="Lu L."/>
            <person name="Lai Q."/>
            <person name="Shao Z."/>
            <person name="Qian P."/>
        </authorList>
    </citation>
    <scope>NUCLEOTIDE SEQUENCE [LARGE SCALE GENOMIC DNA]</scope>
    <source>
        <strain evidence="4 5">MCCC 1A02139</strain>
    </source>
</reference>
<dbReference type="GO" id="GO:0003700">
    <property type="term" value="F:DNA-binding transcription factor activity"/>
    <property type="evidence" value="ECO:0007669"/>
    <property type="project" value="TreeGrafter"/>
</dbReference>
<dbReference type="Pfam" id="PF17940">
    <property type="entry name" value="TetR_C_31"/>
    <property type="match status" value="1"/>
</dbReference>
<evidence type="ECO:0000313" key="5">
    <source>
        <dbReference type="Proteomes" id="UP000075787"/>
    </source>
</evidence>
<dbReference type="InterPro" id="IPR050109">
    <property type="entry name" value="HTH-type_TetR-like_transc_reg"/>
</dbReference>
<name>A0A161R4S7_9PROT</name>
<keyword evidence="1 2" id="KW-0238">DNA-binding</keyword>
<dbReference type="RefSeq" id="WP_062763659.1">
    <property type="nucleotide sequence ID" value="NZ_CP121045.1"/>
</dbReference>
<dbReference type="GeneID" id="97242992"/>
<dbReference type="PROSITE" id="PS50977">
    <property type="entry name" value="HTH_TETR_2"/>
    <property type="match status" value="1"/>
</dbReference>
<accession>A0A161R4S7</accession>